<dbReference type="Proteomes" id="UP000515146">
    <property type="component" value="Unplaced"/>
</dbReference>
<dbReference type="InterPro" id="IPR029069">
    <property type="entry name" value="HotDog_dom_sf"/>
</dbReference>
<comment type="catalytic activity">
    <reaction evidence="6">
        <text>O-phospho-L-threonyl-[protein] + H2O = L-threonyl-[protein] + phosphate</text>
        <dbReference type="Rhea" id="RHEA:47004"/>
        <dbReference type="Rhea" id="RHEA-COMP:11060"/>
        <dbReference type="Rhea" id="RHEA-COMP:11605"/>
        <dbReference type="ChEBI" id="CHEBI:15377"/>
        <dbReference type="ChEBI" id="CHEBI:30013"/>
        <dbReference type="ChEBI" id="CHEBI:43474"/>
        <dbReference type="ChEBI" id="CHEBI:61977"/>
        <dbReference type="EC" id="3.1.3.16"/>
    </reaction>
</comment>
<dbReference type="EC" id="3.1.3.16" evidence="2"/>
<dbReference type="GO" id="GO:0043409">
    <property type="term" value="P:negative regulation of MAPK cascade"/>
    <property type="evidence" value="ECO:0007669"/>
    <property type="project" value="TreeGrafter"/>
</dbReference>
<dbReference type="PANTHER" id="PTHR45682:SF5">
    <property type="entry name" value="DUAL SPECIFICITY PROTEIN PHOSPHATASE"/>
    <property type="match status" value="1"/>
</dbReference>
<dbReference type="Gene3D" id="3.10.129.10">
    <property type="entry name" value="Hotdog Thioesterase"/>
    <property type="match status" value="1"/>
</dbReference>
<dbReference type="CDD" id="cd03449">
    <property type="entry name" value="R_hydratase"/>
    <property type="match status" value="1"/>
</dbReference>
<evidence type="ECO:0000259" key="9">
    <source>
        <dbReference type="PROSITE" id="PS50056"/>
    </source>
</evidence>
<comment type="similarity">
    <text evidence="1">Belongs to the protein-tyrosine phosphatase family. Non-receptor class dual specificity subfamily.</text>
</comment>
<dbReference type="PROSITE" id="PS50054">
    <property type="entry name" value="TYR_PHOSPHATASE_DUAL"/>
    <property type="match status" value="1"/>
</dbReference>
<keyword evidence="4" id="KW-0904">Protein phosphatase</keyword>
<dbReference type="GO" id="GO:0004722">
    <property type="term" value="F:protein serine/threonine phosphatase activity"/>
    <property type="evidence" value="ECO:0007669"/>
    <property type="project" value="UniProtKB-EC"/>
</dbReference>
<evidence type="ECO:0000259" key="8">
    <source>
        <dbReference type="PROSITE" id="PS50054"/>
    </source>
</evidence>
<dbReference type="GO" id="GO:0008138">
    <property type="term" value="F:protein tyrosine/serine/threonine phosphatase activity"/>
    <property type="evidence" value="ECO:0007669"/>
    <property type="project" value="InterPro"/>
</dbReference>
<evidence type="ECO:0000256" key="6">
    <source>
        <dbReference type="ARBA" id="ARBA00048336"/>
    </source>
</evidence>
<accession>A0A6P6YEV2</accession>
<evidence type="ECO:0000256" key="4">
    <source>
        <dbReference type="ARBA" id="ARBA00022912"/>
    </source>
</evidence>
<dbReference type="SUPFAM" id="SSF52799">
    <property type="entry name" value="(Phosphotyrosine protein) phosphatases II"/>
    <property type="match status" value="1"/>
</dbReference>
<comment type="catalytic activity">
    <reaction evidence="5">
        <text>O-phospho-L-seryl-[protein] + H2O = L-seryl-[protein] + phosphate</text>
        <dbReference type="Rhea" id="RHEA:20629"/>
        <dbReference type="Rhea" id="RHEA-COMP:9863"/>
        <dbReference type="Rhea" id="RHEA-COMP:11604"/>
        <dbReference type="ChEBI" id="CHEBI:15377"/>
        <dbReference type="ChEBI" id="CHEBI:29999"/>
        <dbReference type="ChEBI" id="CHEBI:43474"/>
        <dbReference type="ChEBI" id="CHEBI:83421"/>
        <dbReference type="EC" id="3.1.3.16"/>
    </reaction>
</comment>
<dbReference type="GO" id="GO:0018812">
    <property type="term" value="F:3-hydroxyacyl-CoA dehydratase activity"/>
    <property type="evidence" value="ECO:0007669"/>
    <property type="project" value="UniProtKB-ARBA"/>
</dbReference>
<dbReference type="RefSeq" id="XP_027203807.1">
    <property type="nucleotide sequence ID" value="XM_027348006.1"/>
</dbReference>
<dbReference type="Pfam" id="PF01575">
    <property type="entry name" value="MaoC_dehydratas"/>
    <property type="match status" value="1"/>
</dbReference>
<dbReference type="InterPro" id="IPR002539">
    <property type="entry name" value="MaoC-like_dom"/>
</dbReference>
<name>A0A6P6YEV2_DERPT</name>
<evidence type="ECO:0000313" key="11">
    <source>
        <dbReference type="RefSeq" id="XP_027203807.1"/>
    </source>
</evidence>
<sequence length="281" mass="32464">MQFTLFRKILKNVYLSAKIFHHPRTFTTTCVYFNRQTFNIGDSVQIERFFTQDDVAIFARLTHDDNPIHLDETVAIEKNFAKPIVHGALINGVISSIIGTKLPGHGSILIEQDLHFPNPCNICWREIYHQSNDCRSQTYSARAKPFLRDIGVTHVLNCALNQCLTYNDTKFDQEYYEDFRIKFKGLELDDICSENIARYFDEAIEFIDDAMASGGKVLVHCLAGISRSATITIAYLMKRHSMTIENAIKTVKQNRRIYPNEGFLKQLVELDFKLRKRSVNR</sequence>
<dbReference type="InterPro" id="IPR000340">
    <property type="entry name" value="Dual-sp_phosphatase_cat-dom"/>
</dbReference>
<dbReference type="PROSITE" id="PS00383">
    <property type="entry name" value="TYR_PHOSPHATASE_1"/>
    <property type="match status" value="1"/>
</dbReference>
<dbReference type="InterPro" id="IPR029021">
    <property type="entry name" value="Prot-tyrosine_phosphatase-like"/>
</dbReference>
<feature type="domain" description="Tyrosine-protein phosphatase" evidence="8">
    <location>
        <begin position="118"/>
        <end position="276"/>
    </location>
</feature>
<dbReference type="AlphaFoldDB" id="A0A6P6YEV2"/>
<dbReference type="PANTHER" id="PTHR45682">
    <property type="entry name" value="AGAP008228-PA"/>
    <property type="match status" value="1"/>
</dbReference>
<evidence type="ECO:0000256" key="2">
    <source>
        <dbReference type="ARBA" id="ARBA00013081"/>
    </source>
</evidence>
<evidence type="ECO:0000256" key="1">
    <source>
        <dbReference type="ARBA" id="ARBA00008601"/>
    </source>
</evidence>
<proteinExistence type="inferred from homology"/>
<dbReference type="Pfam" id="PF00782">
    <property type="entry name" value="DSPc"/>
    <property type="match status" value="1"/>
</dbReference>
<dbReference type="GO" id="GO:0033549">
    <property type="term" value="F:MAP kinase phosphatase activity"/>
    <property type="evidence" value="ECO:0007669"/>
    <property type="project" value="TreeGrafter"/>
</dbReference>
<gene>
    <name evidence="11" type="primary">LOC113797600</name>
</gene>
<dbReference type="GO" id="GO:0005737">
    <property type="term" value="C:cytoplasm"/>
    <property type="evidence" value="ECO:0007669"/>
    <property type="project" value="TreeGrafter"/>
</dbReference>
<organism evidence="10 11">
    <name type="scientific">Dermatophagoides pteronyssinus</name>
    <name type="common">European house dust mite</name>
    <dbReference type="NCBI Taxonomy" id="6956"/>
    <lineage>
        <taxon>Eukaryota</taxon>
        <taxon>Metazoa</taxon>
        <taxon>Ecdysozoa</taxon>
        <taxon>Arthropoda</taxon>
        <taxon>Chelicerata</taxon>
        <taxon>Arachnida</taxon>
        <taxon>Acari</taxon>
        <taxon>Acariformes</taxon>
        <taxon>Sarcoptiformes</taxon>
        <taxon>Astigmata</taxon>
        <taxon>Psoroptidia</taxon>
        <taxon>Analgoidea</taxon>
        <taxon>Pyroglyphidae</taxon>
        <taxon>Dermatophagoidinae</taxon>
        <taxon>Dermatophagoides</taxon>
    </lineage>
</organism>
<feature type="active site" description="Phosphocysteine intermediate" evidence="7">
    <location>
        <position position="221"/>
    </location>
</feature>
<dbReference type="InterPro" id="IPR020405">
    <property type="entry name" value="Atypical_DUSP_subfamA"/>
</dbReference>
<evidence type="ECO:0000256" key="5">
    <source>
        <dbReference type="ARBA" id="ARBA00047761"/>
    </source>
</evidence>
<dbReference type="OMA" id="NICWREI"/>
<dbReference type="OrthoDB" id="253091at2759"/>
<dbReference type="InterPro" id="IPR020422">
    <property type="entry name" value="TYR_PHOSPHATASE_DUAL_dom"/>
</dbReference>
<evidence type="ECO:0000313" key="10">
    <source>
        <dbReference type="Proteomes" id="UP000515146"/>
    </source>
</evidence>
<dbReference type="KEGG" id="dpte:113797600"/>
<dbReference type="InterPro" id="IPR000387">
    <property type="entry name" value="Tyr_Pase_dom"/>
</dbReference>
<reference evidence="11" key="1">
    <citation type="submission" date="2025-08" db="UniProtKB">
        <authorList>
            <consortium name="RefSeq"/>
        </authorList>
    </citation>
    <scope>IDENTIFICATION</scope>
    <source>
        <strain evidence="11">Airmid</strain>
    </source>
</reference>
<dbReference type="PROSITE" id="PS50056">
    <property type="entry name" value="TYR_PHOSPHATASE_2"/>
    <property type="match status" value="1"/>
</dbReference>
<dbReference type="SUPFAM" id="SSF54637">
    <property type="entry name" value="Thioesterase/thiol ester dehydrase-isomerase"/>
    <property type="match status" value="1"/>
</dbReference>
<evidence type="ECO:0000256" key="7">
    <source>
        <dbReference type="PIRSR" id="PIRSR620405-1"/>
    </source>
</evidence>
<keyword evidence="10" id="KW-1185">Reference proteome</keyword>
<dbReference type="InterPro" id="IPR016130">
    <property type="entry name" value="Tyr_Pase_AS"/>
</dbReference>
<keyword evidence="3" id="KW-0378">Hydrolase</keyword>
<protein>
    <recommendedName>
        <fullName evidence="2">protein-serine/threonine phosphatase</fullName>
        <ecNumber evidence="2">3.1.3.16</ecNumber>
    </recommendedName>
</protein>
<feature type="domain" description="Tyrosine specific protein phosphatases" evidence="9">
    <location>
        <begin position="198"/>
        <end position="255"/>
    </location>
</feature>
<dbReference type="Gene3D" id="3.90.190.10">
    <property type="entry name" value="Protein tyrosine phosphatase superfamily"/>
    <property type="match status" value="1"/>
</dbReference>
<dbReference type="SMART" id="SM00195">
    <property type="entry name" value="DSPc"/>
    <property type="match status" value="1"/>
</dbReference>
<dbReference type="InParanoid" id="A0A6P6YEV2"/>
<evidence type="ECO:0000256" key="3">
    <source>
        <dbReference type="ARBA" id="ARBA00022801"/>
    </source>
</evidence>